<dbReference type="PROSITE" id="PS50994">
    <property type="entry name" value="INTEGRASE"/>
    <property type="match status" value="1"/>
</dbReference>
<dbReference type="Pfam" id="PF24626">
    <property type="entry name" value="SH3_Tf2-1"/>
    <property type="match status" value="1"/>
</dbReference>
<evidence type="ECO:0000313" key="4">
    <source>
        <dbReference type="Proteomes" id="UP001165121"/>
    </source>
</evidence>
<dbReference type="Proteomes" id="UP001165121">
    <property type="component" value="Unassembled WGS sequence"/>
</dbReference>
<dbReference type="AlphaFoldDB" id="A0A9W7D1D0"/>
<dbReference type="InterPro" id="IPR036397">
    <property type="entry name" value="RNaseH_sf"/>
</dbReference>
<evidence type="ECO:0000313" key="3">
    <source>
        <dbReference type="EMBL" id="GMF52053.1"/>
    </source>
</evidence>
<dbReference type="InterPro" id="IPR050951">
    <property type="entry name" value="Retrovirus_Pol_polyprotein"/>
</dbReference>
<organism evidence="3 4">
    <name type="scientific">Phytophthora fragariaefolia</name>
    <dbReference type="NCBI Taxonomy" id="1490495"/>
    <lineage>
        <taxon>Eukaryota</taxon>
        <taxon>Sar</taxon>
        <taxon>Stramenopiles</taxon>
        <taxon>Oomycota</taxon>
        <taxon>Peronosporomycetes</taxon>
        <taxon>Peronosporales</taxon>
        <taxon>Peronosporaceae</taxon>
        <taxon>Phytophthora</taxon>
    </lineage>
</organism>
<dbReference type="GO" id="GO:0003676">
    <property type="term" value="F:nucleic acid binding"/>
    <property type="evidence" value="ECO:0007669"/>
    <property type="project" value="InterPro"/>
</dbReference>
<dbReference type="SUPFAM" id="SSF53098">
    <property type="entry name" value="Ribonuclease H-like"/>
    <property type="match status" value="1"/>
</dbReference>
<feature type="domain" description="Integrase catalytic" evidence="2">
    <location>
        <begin position="28"/>
        <end position="191"/>
    </location>
</feature>
<gene>
    <name evidence="3" type="ORF">Pfra01_002124100</name>
</gene>
<comment type="caution">
    <text evidence="3">The sequence shown here is derived from an EMBL/GenBank/DDBJ whole genome shotgun (WGS) entry which is preliminary data.</text>
</comment>
<feature type="region of interest" description="Disordered" evidence="1">
    <location>
        <begin position="198"/>
        <end position="220"/>
    </location>
</feature>
<accession>A0A9W7D1D0</accession>
<evidence type="ECO:0000259" key="2">
    <source>
        <dbReference type="PROSITE" id="PS50994"/>
    </source>
</evidence>
<protein>
    <submittedName>
        <fullName evidence="3">Unnamed protein product</fullName>
    </submittedName>
</protein>
<dbReference type="PANTHER" id="PTHR37984:SF5">
    <property type="entry name" value="PROTEIN NYNRIN-LIKE"/>
    <property type="match status" value="1"/>
</dbReference>
<sequence>MSVARYVKTCETCQRVKPFGHVSAPLQSLTFPLDCWKPMSLDFVFGLPADDPGNTGILVFVCHWSKIVQLAPVLDTVTGEQAARLLVDCVFRHHGLPETIVSDSELRLTAAFWKTLFRLLGTKLSMSTADHPQTDGQTERVNRVLEDTLRSVCAEAPRTWSDMLPMVAFALNNAVHASTGFTPFYLNGLRHPQVPLTLRGGTRSSGLSGGGARKELSSQVSDVRPVSLRKQLSTFVDNRLNVISRVWDAMSQAQDRQKEYSDRNGRGNLNVFNVGDLVLLDARNLPLDTVSSVGSNKLNHRFIGPFAVLGRHGSAYTIDLPKSMKTHLTFYVVVSSWAPDDPSQGQEEVIGSLQNETESRTPFGVPRKPVQARGRRAGSPAGRMTKMRAVGGPQQGLHKPGGP</sequence>
<dbReference type="PANTHER" id="PTHR37984">
    <property type="entry name" value="PROTEIN CBG26694"/>
    <property type="match status" value="1"/>
</dbReference>
<dbReference type="InterPro" id="IPR012337">
    <property type="entry name" value="RNaseH-like_sf"/>
</dbReference>
<dbReference type="GO" id="GO:0015074">
    <property type="term" value="P:DNA integration"/>
    <property type="evidence" value="ECO:0007669"/>
    <property type="project" value="InterPro"/>
</dbReference>
<evidence type="ECO:0000256" key="1">
    <source>
        <dbReference type="SAM" id="MobiDB-lite"/>
    </source>
</evidence>
<proteinExistence type="predicted"/>
<dbReference type="InterPro" id="IPR056924">
    <property type="entry name" value="SH3_Tf2-1"/>
</dbReference>
<feature type="region of interest" description="Disordered" evidence="1">
    <location>
        <begin position="340"/>
        <end position="403"/>
    </location>
</feature>
<name>A0A9W7D1D0_9STRA</name>
<dbReference type="OrthoDB" id="3268967at2759"/>
<dbReference type="Gene3D" id="3.30.420.10">
    <property type="entry name" value="Ribonuclease H-like superfamily/Ribonuclease H"/>
    <property type="match status" value="1"/>
</dbReference>
<dbReference type="EMBL" id="BSXT01003009">
    <property type="protein sequence ID" value="GMF52053.1"/>
    <property type="molecule type" value="Genomic_DNA"/>
</dbReference>
<reference evidence="3" key="1">
    <citation type="submission" date="2023-04" db="EMBL/GenBank/DDBJ databases">
        <title>Phytophthora fragariaefolia NBRC 109709.</title>
        <authorList>
            <person name="Ichikawa N."/>
            <person name="Sato H."/>
            <person name="Tonouchi N."/>
        </authorList>
    </citation>
    <scope>NUCLEOTIDE SEQUENCE</scope>
    <source>
        <strain evidence="3">NBRC 109709</strain>
    </source>
</reference>
<keyword evidence="4" id="KW-1185">Reference proteome</keyword>
<dbReference type="InterPro" id="IPR001584">
    <property type="entry name" value="Integrase_cat-core"/>
</dbReference>